<accession>A0A2P4PQG4</accession>
<name>A0A2P4PQG4_RHIID</name>
<dbReference type="VEuPathDB" id="FungiDB:RhiirFUN_025691"/>
<proteinExistence type="predicted"/>
<reference evidence="1 2" key="1">
    <citation type="journal article" date="2013" name="Proc. Natl. Acad. Sci. U.S.A.">
        <title>Genome of an arbuscular mycorrhizal fungus provides insight into the oldest plant symbiosis.</title>
        <authorList>
            <person name="Tisserant E."/>
            <person name="Malbreil M."/>
            <person name="Kuo A."/>
            <person name="Kohler A."/>
            <person name="Symeonidi A."/>
            <person name="Balestrini R."/>
            <person name="Charron P."/>
            <person name="Duensing N."/>
            <person name="Frei Dit Frey N."/>
            <person name="Gianinazzi-Pearson V."/>
            <person name="Gilbert L.B."/>
            <person name="Handa Y."/>
            <person name="Herr J.R."/>
            <person name="Hijri M."/>
            <person name="Koul R."/>
            <person name="Kawaguchi M."/>
            <person name="Krajinski F."/>
            <person name="Lammers P.J."/>
            <person name="Masclaux F.G."/>
            <person name="Murat C."/>
            <person name="Morin E."/>
            <person name="Ndikumana S."/>
            <person name="Pagni M."/>
            <person name="Petitpierre D."/>
            <person name="Requena N."/>
            <person name="Rosikiewicz P."/>
            <person name="Riley R."/>
            <person name="Saito K."/>
            <person name="San Clemente H."/>
            <person name="Shapiro H."/>
            <person name="van Tuinen D."/>
            <person name="Becard G."/>
            <person name="Bonfante P."/>
            <person name="Paszkowski U."/>
            <person name="Shachar-Hill Y.Y."/>
            <person name="Tuskan G.A."/>
            <person name="Young P.W."/>
            <person name="Sanders I.R."/>
            <person name="Henrissat B."/>
            <person name="Rensing S.A."/>
            <person name="Grigoriev I.V."/>
            <person name="Corradi N."/>
            <person name="Roux C."/>
            <person name="Martin F."/>
        </authorList>
    </citation>
    <scope>NUCLEOTIDE SEQUENCE [LARGE SCALE GENOMIC DNA]</scope>
    <source>
        <strain evidence="1 2">DAOM 197198</strain>
    </source>
</reference>
<reference evidence="1 2" key="2">
    <citation type="journal article" date="2018" name="New Phytol.">
        <title>High intraspecific genome diversity in the model arbuscular mycorrhizal symbiont Rhizophagus irregularis.</title>
        <authorList>
            <person name="Chen E.C.H."/>
            <person name="Morin E."/>
            <person name="Beaudet D."/>
            <person name="Noel J."/>
            <person name="Yildirir G."/>
            <person name="Ndikumana S."/>
            <person name="Charron P."/>
            <person name="St-Onge C."/>
            <person name="Giorgi J."/>
            <person name="Kruger M."/>
            <person name="Marton T."/>
            <person name="Ropars J."/>
            <person name="Grigoriev I.V."/>
            <person name="Hainaut M."/>
            <person name="Henrissat B."/>
            <person name="Roux C."/>
            <person name="Martin F."/>
            <person name="Corradi N."/>
        </authorList>
    </citation>
    <scope>NUCLEOTIDE SEQUENCE [LARGE SCALE GENOMIC DNA]</scope>
    <source>
        <strain evidence="1 2">DAOM 197198</strain>
    </source>
</reference>
<keyword evidence="2" id="KW-1185">Reference proteome</keyword>
<dbReference type="EMBL" id="AUPC02000168">
    <property type="protein sequence ID" value="POG67629.1"/>
    <property type="molecule type" value="Genomic_DNA"/>
</dbReference>
<protein>
    <submittedName>
        <fullName evidence="1">Uncharacterized protein</fullName>
    </submittedName>
</protein>
<dbReference type="Proteomes" id="UP000018888">
    <property type="component" value="Unassembled WGS sequence"/>
</dbReference>
<dbReference type="AlphaFoldDB" id="A0A2P4PQG4"/>
<evidence type="ECO:0000313" key="1">
    <source>
        <dbReference type="EMBL" id="POG67629.1"/>
    </source>
</evidence>
<gene>
    <name evidence="1" type="ORF">GLOIN_2v1779246</name>
</gene>
<sequence length="169" mass="19782">MPSVSVKVTLSSRKEILRWQIHLVIENPSLYDFFPKVGNSIKREFVDVNIQCELNEILQTFGNFILFELQIPEDYQPSSIQRENNAFKKGKLAAESTGKSFINYLWNSIWYVDMCGVEKLKGRSIYPSKEFEEFFNRSDPSNYKNARPKFNYDCLNRHANLLFGHLNTP</sequence>
<organism evidence="1 2">
    <name type="scientific">Rhizophagus irregularis (strain DAOM 181602 / DAOM 197198 / MUCL 43194)</name>
    <name type="common">Arbuscular mycorrhizal fungus</name>
    <name type="synonym">Glomus intraradices</name>
    <dbReference type="NCBI Taxonomy" id="747089"/>
    <lineage>
        <taxon>Eukaryota</taxon>
        <taxon>Fungi</taxon>
        <taxon>Fungi incertae sedis</taxon>
        <taxon>Mucoromycota</taxon>
        <taxon>Glomeromycotina</taxon>
        <taxon>Glomeromycetes</taxon>
        <taxon>Glomerales</taxon>
        <taxon>Glomeraceae</taxon>
        <taxon>Rhizophagus</taxon>
    </lineage>
</organism>
<comment type="caution">
    <text evidence="1">The sequence shown here is derived from an EMBL/GenBank/DDBJ whole genome shotgun (WGS) entry which is preliminary data.</text>
</comment>
<evidence type="ECO:0000313" key="2">
    <source>
        <dbReference type="Proteomes" id="UP000018888"/>
    </source>
</evidence>